<gene>
    <name evidence="1" type="ORF">IAA63_06015</name>
</gene>
<dbReference type="Proteomes" id="UP000886723">
    <property type="component" value="Unassembled WGS sequence"/>
</dbReference>
<evidence type="ECO:0000313" key="2">
    <source>
        <dbReference type="Proteomes" id="UP000886723"/>
    </source>
</evidence>
<comment type="caution">
    <text evidence="1">The sequence shown here is derived from an EMBL/GenBank/DDBJ whole genome shotgun (WGS) entry which is preliminary data.</text>
</comment>
<name>A0A9D1NUT0_9FIRM</name>
<evidence type="ECO:0000313" key="1">
    <source>
        <dbReference type="EMBL" id="HIV12681.1"/>
    </source>
</evidence>
<reference evidence="1" key="2">
    <citation type="journal article" date="2021" name="PeerJ">
        <title>Extensive microbial diversity within the chicken gut microbiome revealed by metagenomics and culture.</title>
        <authorList>
            <person name="Gilroy R."/>
            <person name="Ravi A."/>
            <person name="Getino M."/>
            <person name="Pursley I."/>
            <person name="Horton D.L."/>
            <person name="Alikhan N.F."/>
            <person name="Baker D."/>
            <person name="Gharbi K."/>
            <person name="Hall N."/>
            <person name="Watson M."/>
            <person name="Adriaenssens E.M."/>
            <person name="Foster-Nyarko E."/>
            <person name="Jarju S."/>
            <person name="Secka A."/>
            <person name="Antonio M."/>
            <person name="Oren A."/>
            <person name="Chaudhuri R.R."/>
            <person name="La Ragione R."/>
            <person name="Hildebrand F."/>
            <person name="Pallen M.J."/>
        </authorList>
    </citation>
    <scope>NUCLEOTIDE SEQUENCE</scope>
    <source>
        <strain evidence="1">ChiBcec2-4451</strain>
    </source>
</reference>
<dbReference type="EMBL" id="DVON01000133">
    <property type="protein sequence ID" value="HIV12681.1"/>
    <property type="molecule type" value="Genomic_DNA"/>
</dbReference>
<dbReference type="AlphaFoldDB" id="A0A9D1NUT0"/>
<reference evidence="1" key="1">
    <citation type="submission" date="2020-10" db="EMBL/GenBank/DDBJ databases">
        <authorList>
            <person name="Gilroy R."/>
        </authorList>
    </citation>
    <scope>NUCLEOTIDE SEQUENCE</scope>
    <source>
        <strain evidence="1">ChiBcec2-4451</strain>
    </source>
</reference>
<sequence>MNDTEKRILALAEECIRLGKQERPEKQWIGRMYERFRAANGMPGKAETDGLIFRKMYGNAPEKASDTLKIRYWRTGRHLPGSREQCMAFGRALELSADETQYLIQGYYDRCDRVFETEEPDAVYLERIRLLGQLKQEYLDKVHPVIRLQIYQAGTELEQSLRHLYYTDASRYFSFREPEKIEIGRHITSINYLSEFGRQMKLLGEIPRRTMIRHLLLFGMPFINRRLISCRLEHFGYLPLSPDHTQVDGSRLDWLLLGFLELYEECCTGKDPEDCDRWFREAYGILDQCLEKRGKQSLRFLYFKSLRGGE</sequence>
<organism evidence="1 2">
    <name type="scientific">Candidatus Pullilachnospira stercoravium</name>
    <dbReference type="NCBI Taxonomy" id="2840913"/>
    <lineage>
        <taxon>Bacteria</taxon>
        <taxon>Bacillati</taxon>
        <taxon>Bacillota</taxon>
        <taxon>Clostridia</taxon>
        <taxon>Lachnospirales</taxon>
        <taxon>Lachnospiraceae</taxon>
        <taxon>Lachnospiraceae incertae sedis</taxon>
        <taxon>Candidatus Pullilachnospira</taxon>
    </lineage>
</organism>
<proteinExistence type="predicted"/>
<accession>A0A9D1NUT0</accession>
<protein>
    <submittedName>
        <fullName evidence="1">Uncharacterized protein</fullName>
    </submittedName>
</protein>